<accession>A0ABP3CN31</accession>
<feature type="domain" description="CBS" evidence="13">
    <location>
        <begin position="580"/>
        <end position="642"/>
    </location>
</feature>
<evidence type="ECO:0000256" key="3">
    <source>
        <dbReference type="ARBA" id="ARBA00022692"/>
    </source>
</evidence>
<sequence>MTLIDRLRLRLGGFDALALMAVIGLICGVLAGGSNILFRYFTESSYVLWATDQSGDTDFEQADWLLKLLLPTVGGLVVGLILQQLNPETRRVGVSHVLERMSYHQGHLPWKNAVVQFFLGGLTIASGQSVGREGPGIHLGSTTGSLIGQRLKLPNNSTRILVACGCAAAISANFNTPLAGVVFAMEIVIMEYAVASFIPIILASVAGAVMSRIFFGSDPAFIIQASMDLVSLWEMPYFLLLGFICGVIASLFIMLTSQVRRRSKDWSVWIKTTIGGTSVGIIALVAPQVMGIGYDTVNASLQGELLITILALSLAGKFIATTICSGLSMPGGVLGPTLFMGAMLGGLLGSIGSLVFPTLSSDSEFYAIIGMATLMSAVLQAPLAGLMALLELTNNPNIILPGMFSIVIGNMVVSQLFKRQSYWETQMTDRGMRLKVSPMKQVLRSIGVAGVMTRSITYMKTEATLEEISIALKDKPRWILIRDEEGLVISLMVARDLGRYLIKQEEILEREQQKKEKSSKHKDSAETDAELEPKDEQDSKNSGQPLETIVMTDSDESKEAKAEAVAADPQRVFNLMEIPANRQEVVAIDLQATLEEAYDRMEQRKVSAGYVYRITHNKEERIYGVVTRDMITDQYIYSKTQTG</sequence>
<dbReference type="InterPro" id="IPR000644">
    <property type="entry name" value="CBS_dom"/>
</dbReference>
<dbReference type="CDD" id="cd00400">
    <property type="entry name" value="Voltage_gated_ClC"/>
    <property type="match status" value="1"/>
</dbReference>
<feature type="transmembrane region" description="Helical" evidence="12">
    <location>
        <begin position="12"/>
        <end position="38"/>
    </location>
</feature>
<protein>
    <submittedName>
        <fullName evidence="14">Chloride channel protein</fullName>
    </submittedName>
</protein>
<feature type="transmembrane region" description="Helical" evidence="12">
    <location>
        <begin position="235"/>
        <end position="256"/>
    </location>
</feature>
<evidence type="ECO:0000256" key="12">
    <source>
        <dbReference type="SAM" id="Phobius"/>
    </source>
</evidence>
<dbReference type="EMBL" id="BAAAFM010000003">
    <property type="protein sequence ID" value="GAA0210812.1"/>
    <property type="molecule type" value="Genomic_DNA"/>
</dbReference>
<name>A0ABP3CN31_9GAMM</name>
<keyword evidence="6 12" id="KW-0472">Membrane</keyword>
<evidence type="ECO:0000256" key="2">
    <source>
        <dbReference type="ARBA" id="ARBA00022448"/>
    </source>
</evidence>
<comment type="caution">
    <text evidence="14">The sequence shown here is derived from an EMBL/GenBank/DDBJ whole genome shotgun (WGS) entry which is preliminary data.</text>
</comment>
<feature type="compositionally biased region" description="Basic and acidic residues" evidence="11">
    <location>
        <begin position="511"/>
        <end position="539"/>
    </location>
</feature>
<dbReference type="InterPro" id="IPR014743">
    <property type="entry name" value="Cl-channel_core"/>
</dbReference>
<keyword evidence="8" id="KW-0868">Chloride</keyword>
<keyword evidence="3 12" id="KW-0812">Transmembrane</keyword>
<feature type="region of interest" description="Disordered" evidence="11">
    <location>
        <begin position="511"/>
        <end position="547"/>
    </location>
</feature>
<dbReference type="SUPFAM" id="SSF54631">
    <property type="entry name" value="CBS-domain pair"/>
    <property type="match status" value="1"/>
</dbReference>
<dbReference type="PROSITE" id="PS51371">
    <property type="entry name" value="CBS"/>
    <property type="match status" value="1"/>
</dbReference>
<dbReference type="SUPFAM" id="SSF81340">
    <property type="entry name" value="Clc chloride channel"/>
    <property type="match status" value="1"/>
</dbReference>
<proteinExistence type="predicted"/>
<evidence type="ECO:0000313" key="15">
    <source>
        <dbReference type="Proteomes" id="UP001501221"/>
    </source>
</evidence>
<evidence type="ECO:0000256" key="8">
    <source>
        <dbReference type="ARBA" id="ARBA00023214"/>
    </source>
</evidence>
<dbReference type="Gene3D" id="1.10.3080.10">
    <property type="entry name" value="Clc chloride channel"/>
    <property type="match status" value="1"/>
</dbReference>
<keyword evidence="10" id="KW-0129">CBS domain</keyword>
<reference evidence="15" key="1">
    <citation type="journal article" date="2019" name="Int. J. Syst. Evol. Microbiol.">
        <title>The Global Catalogue of Microorganisms (GCM) 10K type strain sequencing project: providing services to taxonomists for standard genome sequencing and annotation.</title>
        <authorList>
            <consortium name="The Broad Institute Genomics Platform"/>
            <consortium name="The Broad Institute Genome Sequencing Center for Infectious Disease"/>
            <person name="Wu L."/>
            <person name="Ma J."/>
        </authorList>
    </citation>
    <scope>NUCLEOTIDE SEQUENCE [LARGE SCALE GENOMIC DNA]</scope>
    <source>
        <strain evidence="15">JCM 16211</strain>
    </source>
</reference>
<dbReference type="PRINTS" id="PR00762">
    <property type="entry name" value="CLCHANNEL"/>
</dbReference>
<feature type="transmembrane region" description="Helical" evidence="12">
    <location>
        <begin position="365"/>
        <end position="386"/>
    </location>
</feature>
<feature type="transmembrane region" description="Helical" evidence="12">
    <location>
        <begin position="306"/>
        <end position="327"/>
    </location>
</feature>
<evidence type="ECO:0000256" key="10">
    <source>
        <dbReference type="PROSITE-ProRule" id="PRU00703"/>
    </source>
</evidence>
<dbReference type="PANTHER" id="PTHR43427">
    <property type="entry name" value="CHLORIDE CHANNEL PROTEIN CLC-E"/>
    <property type="match status" value="1"/>
</dbReference>
<evidence type="ECO:0000256" key="11">
    <source>
        <dbReference type="SAM" id="MobiDB-lite"/>
    </source>
</evidence>
<keyword evidence="15" id="KW-1185">Reference proteome</keyword>
<dbReference type="InterPro" id="IPR050368">
    <property type="entry name" value="ClC-type_chloride_channel"/>
</dbReference>
<evidence type="ECO:0000259" key="13">
    <source>
        <dbReference type="PROSITE" id="PS51371"/>
    </source>
</evidence>
<gene>
    <name evidence="14" type="ORF">GCM10009123_17730</name>
</gene>
<keyword evidence="2" id="KW-0813">Transport</keyword>
<dbReference type="Pfam" id="PF00654">
    <property type="entry name" value="Voltage_CLC"/>
    <property type="match status" value="1"/>
</dbReference>
<organism evidence="14 15">
    <name type="scientific">Kangiella japonica</name>
    <dbReference type="NCBI Taxonomy" id="647384"/>
    <lineage>
        <taxon>Bacteria</taxon>
        <taxon>Pseudomonadati</taxon>
        <taxon>Pseudomonadota</taxon>
        <taxon>Gammaproteobacteria</taxon>
        <taxon>Kangiellales</taxon>
        <taxon>Kangiellaceae</taxon>
        <taxon>Kangiella</taxon>
    </lineage>
</organism>
<feature type="transmembrane region" description="Helical" evidence="12">
    <location>
        <begin position="64"/>
        <end position="82"/>
    </location>
</feature>
<dbReference type="Proteomes" id="UP001501221">
    <property type="component" value="Unassembled WGS sequence"/>
</dbReference>
<keyword evidence="4 12" id="KW-1133">Transmembrane helix</keyword>
<evidence type="ECO:0000256" key="5">
    <source>
        <dbReference type="ARBA" id="ARBA00023065"/>
    </source>
</evidence>
<dbReference type="RefSeq" id="WP_343989322.1">
    <property type="nucleotide sequence ID" value="NZ_BAAAFM010000003.1"/>
</dbReference>
<evidence type="ECO:0000313" key="14">
    <source>
        <dbReference type="EMBL" id="GAA0210812.1"/>
    </source>
</evidence>
<keyword evidence="5" id="KW-0406">Ion transport</keyword>
<feature type="transmembrane region" description="Helical" evidence="12">
    <location>
        <begin position="192"/>
        <end position="215"/>
    </location>
</feature>
<dbReference type="InterPro" id="IPR001807">
    <property type="entry name" value="ClC"/>
</dbReference>
<feature type="transmembrane region" description="Helical" evidence="12">
    <location>
        <begin position="339"/>
        <end position="359"/>
    </location>
</feature>
<keyword evidence="9" id="KW-0407">Ion channel</keyword>
<evidence type="ECO:0000256" key="9">
    <source>
        <dbReference type="ARBA" id="ARBA00023303"/>
    </source>
</evidence>
<feature type="transmembrane region" description="Helical" evidence="12">
    <location>
        <begin position="268"/>
        <end position="286"/>
    </location>
</feature>
<feature type="transmembrane region" description="Helical" evidence="12">
    <location>
        <begin position="398"/>
        <end position="417"/>
    </location>
</feature>
<evidence type="ECO:0000256" key="1">
    <source>
        <dbReference type="ARBA" id="ARBA00004141"/>
    </source>
</evidence>
<dbReference type="PANTHER" id="PTHR43427:SF6">
    <property type="entry name" value="CHLORIDE CHANNEL PROTEIN CLC-E"/>
    <property type="match status" value="1"/>
</dbReference>
<keyword evidence="7" id="KW-0869">Chloride channel</keyword>
<evidence type="ECO:0000256" key="4">
    <source>
        <dbReference type="ARBA" id="ARBA00022989"/>
    </source>
</evidence>
<evidence type="ECO:0000256" key="6">
    <source>
        <dbReference type="ARBA" id="ARBA00023136"/>
    </source>
</evidence>
<dbReference type="InterPro" id="IPR046342">
    <property type="entry name" value="CBS_dom_sf"/>
</dbReference>
<dbReference type="Pfam" id="PF00571">
    <property type="entry name" value="CBS"/>
    <property type="match status" value="1"/>
</dbReference>
<comment type="subcellular location">
    <subcellularLocation>
        <location evidence="1">Membrane</location>
        <topology evidence="1">Multi-pass membrane protein</topology>
    </subcellularLocation>
</comment>
<evidence type="ECO:0000256" key="7">
    <source>
        <dbReference type="ARBA" id="ARBA00023173"/>
    </source>
</evidence>